<name>A0A8T0FFW2_ARGBR</name>
<organism evidence="1 2">
    <name type="scientific">Argiope bruennichi</name>
    <name type="common">Wasp spider</name>
    <name type="synonym">Aranea bruennichi</name>
    <dbReference type="NCBI Taxonomy" id="94029"/>
    <lineage>
        <taxon>Eukaryota</taxon>
        <taxon>Metazoa</taxon>
        <taxon>Ecdysozoa</taxon>
        <taxon>Arthropoda</taxon>
        <taxon>Chelicerata</taxon>
        <taxon>Arachnida</taxon>
        <taxon>Araneae</taxon>
        <taxon>Araneomorphae</taxon>
        <taxon>Entelegynae</taxon>
        <taxon>Araneoidea</taxon>
        <taxon>Araneidae</taxon>
        <taxon>Argiope</taxon>
    </lineage>
</organism>
<sequence length="303" mass="34973">MEYERKGVTIIWLVKNFKYLHQLDMKLYSPVIALDVMDATRWKLGVLRVCTSDIELIIKRDIDDNGPEVYGLHYAFSIKTNNETFSTDRKAYTYLFQKNESCPKITATNRNISSIPGHVAIKCKLWKETGSIETPCNFFIQTRMMAKRWKSVVNVENFIDFPVGQRTVWNIISSDSNEKLAKVVFSLNRSRLRFEIISINNQTKEAFDLKLSLLDYSGKKNVILKREFTSKSSRICILPNVTKNFLIENAAKYLMNDTLSFDLEIALCSGIECEEIRKIEYEADDSAAEVKRTHLTNAVEFSI</sequence>
<reference evidence="1" key="2">
    <citation type="submission" date="2020-06" db="EMBL/GenBank/DDBJ databases">
        <authorList>
            <person name="Sheffer M."/>
        </authorList>
    </citation>
    <scope>NUCLEOTIDE SEQUENCE</scope>
</reference>
<protein>
    <submittedName>
        <fullName evidence="1">Uncharacterized protein</fullName>
    </submittedName>
</protein>
<gene>
    <name evidence="1" type="ORF">HNY73_009346</name>
</gene>
<reference evidence="1" key="1">
    <citation type="journal article" date="2020" name="bioRxiv">
        <title>Chromosome-level reference genome of the European wasp spider Argiope bruennichi: a resource for studies on range expansion and evolutionary adaptation.</title>
        <authorList>
            <person name="Sheffer M.M."/>
            <person name="Hoppe A."/>
            <person name="Krehenwinkel H."/>
            <person name="Uhl G."/>
            <person name="Kuss A.W."/>
            <person name="Jensen L."/>
            <person name="Jensen C."/>
            <person name="Gillespie R.G."/>
            <person name="Hoff K.J."/>
            <person name="Prost S."/>
        </authorList>
    </citation>
    <scope>NUCLEOTIDE SEQUENCE</scope>
</reference>
<evidence type="ECO:0000313" key="1">
    <source>
        <dbReference type="EMBL" id="KAF8787783.1"/>
    </source>
</evidence>
<dbReference type="EMBL" id="JABXBU010000015">
    <property type="protein sequence ID" value="KAF8787783.1"/>
    <property type="molecule type" value="Genomic_DNA"/>
</dbReference>
<dbReference type="AlphaFoldDB" id="A0A8T0FFW2"/>
<keyword evidence="2" id="KW-1185">Reference proteome</keyword>
<dbReference type="Proteomes" id="UP000807504">
    <property type="component" value="Unassembled WGS sequence"/>
</dbReference>
<accession>A0A8T0FFW2</accession>
<proteinExistence type="predicted"/>
<comment type="caution">
    <text evidence="1">The sequence shown here is derived from an EMBL/GenBank/DDBJ whole genome shotgun (WGS) entry which is preliminary data.</text>
</comment>
<evidence type="ECO:0000313" key="2">
    <source>
        <dbReference type="Proteomes" id="UP000807504"/>
    </source>
</evidence>